<evidence type="ECO:0000256" key="13">
    <source>
        <dbReference type="RuleBase" id="RU003983"/>
    </source>
</evidence>
<dbReference type="PANTHER" id="PTHR10120">
    <property type="entry name" value="CAAX PRENYL PROTEASE 1"/>
    <property type="match status" value="1"/>
</dbReference>
<evidence type="ECO:0000259" key="15">
    <source>
        <dbReference type="Pfam" id="PF01435"/>
    </source>
</evidence>
<dbReference type="RefSeq" id="WP_276727498.1">
    <property type="nucleotide sequence ID" value="NZ_JAFKMR010000010.1"/>
</dbReference>
<keyword evidence="8 14" id="KW-1133">Transmembrane helix</keyword>
<keyword evidence="5 13" id="KW-0378">Hydrolase</keyword>
<feature type="active site" description="Proton donor" evidence="11">
    <location>
        <position position="369"/>
    </location>
</feature>
<dbReference type="InterPro" id="IPR001915">
    <property type="entry name" value="Peptidase_M48"/>
</dbReference>
<feature type="transmembrane region" description="Helical" evidence="14">
    <location>
        <begin position="6"/>
        <end position="28"/>
    </location>
</feature>
<evidence type="ECO:0000256" key="8">
    <source>
        <dbReference type="ARBA" id="ARBA00022989"/>
    </source>
</evidence>
<protein>
    <submittedName>
        <fullName evidence="17">M48 family metallopeptidase</fullName>
    </submittedName>
</protein>
<keyword evidence="3 14" id="KW-0812">Transmembrane</keyword>
<dbReference type="Gene3D" id="3.30.2010.10">
    <property type="entry name" value="Metalloproteases ('zincins'), catalytic domain"/>
    <property type="match status" value="1"/>
</dbReference>
<keyword evidence="9 13" id="KW-0482">Metalloprotease</keyword>
<evidence type="ECO:0000256" key="7">
    <source>
        <dbReference type="ARBA" id="ARBA00022833"/>
    </source>
</evidence>
<reference evidence="17" key="1">
    <citation type="submission" date="2021-02" db="EMBL/GenBank/DDBJ databases">
        <title>Thiocyanate and organic carbon inputs drive convergent selection for specific autotrophic Afipia and Thiobacillus strains within complex microbiomes.</title>
        <authorList>
            <person name="Huddy R.J."/>
            <person name="Sachdeva R."/>
            <person name="Kadzinga F."/>
            <person name="Kantor R.S."/>
            <person name="Harrison S.T.L."/>
            <person name="Banfield J.F."/>
        </authorList>
    </citation>
    <scope>NUCLEOTIDE SEQUENCE</scope>
    <source>
        <strain evidence="17">SCN18_13_7_16_R3_B_64_19</strain>
    </source>
</reference>
<feature type="binding site" evidence="12">
    <location>
        <position position="287"/>
    </location>
    <ligand>
        <name>Zn(2+)</name>
        <dbReference type="ChEBI" id="CHEBI:29105"/>
        <note>catalytic</note>
    </ligand>
</feature>
<dbReference type="GO" id="GO:0071586">
    <property type="term" value="P:CAAX-box protein processing"/>
    <property type="evidence" value="ECO:0007669"/>
    <property type="project" value="InterPro"/>
</dbReference>
<evidence type="ECO:0000256" key="1">
    <source>
        <dbReference type="ARBA" id="ARBA00004477"/>
    </source>
</evidence>
<dbReference type="InterPro" id="IPR032456">
    <property type="entry name" value="Peptidase_M48_N"/>
</dbReference>
<feature type="transmembrane region" description="Helical" evidence="14">
    <location>
        <begin position="147"/>
        <end position="174"/>
    </location>
</feature>
<comment type="subcellular location">
    <subcellularLocation>
        <location evidence="1">Endoplasmic reticulum membrane</location>
        <topology evidence="1">Multi-pass membrane protein</topology>
    </subcellularLocation>
</comment>
<name>A0A8I1SV04_THIA3</name>
<feature type="binding site" evidence="12">
    <location>
        <position position="283"/>
    </location>
    <ligand>
        <name>Zn(2+)</name>
        <dbReference type="ChEBI" id="CHEBI:29105"/>
        <note>catalytic</note>
    </ligand>
</feature>
<keyword evidence="10 14" id="KW-0472">Membrane</keyword>
<comment type="similarity">
    <text evidence="13">Belongs to the peptidase M48 family.</text>
</comment>
<evidence type="ECO:0000259" key="16">
    <source>
        <dbReference type="Pfam" id="PF16491"/>
    </source>
</evidence>
<evidence type="ECO:0000256" key="9">
    <source>
        <dbReference type="ARBA" id="ARBA00023049"/>
    </source>
</evidence>
<evidence type="ECO:0000256" key="11">
    <source>
        <dbReference type="PIRSR" id="PIRSR627057-1"/>
    </source>
</evidence>
<evidence type="ECO:0000313" key="17">
    <source>
        <dbReference type="EMBL" id="MBN8743138.1"/>
    </source>
</evidence>
<dbReference type="Pfam" id="PF16491">
    <property type="entry name" value="Peptidase_M48_N"/>
    <property type="match status" value="1"/>
</dbReference>
<accession>A0A8I1SV04</accession>
<comment type="caution">
    <text evidence="17">The sequence shown here is derived from an EMBL/GenBank/DDBJ whole genome shotgun (WGS) entry which is preliminary data.</text>
</comment>
<feature type="active site" evidence="11">
    <location>
        <position position="284"/>
    </location>
</feature>
<feature type="transmembrane region" description="Helical" evidence="14">
    <location>
        <begin position="106"/>
        <end position="126"/>
    </location>
</feature>
<feature type="transmembrane region" description="Helical" evidence="14">
    <location>
        <begin position="67"/>
        <end position="86"/>
    </location>
</feature>
<dbReference type="GO" id="GO:0004222">
    <property type="term" value="F:metalloendopeptidase activity"/>
    <property type="evidence" value="ECO:0007669"/>
    <property type="project" value="InterPro"/>
</dbReference>
<evidence type="ECO:0000313" key="18">
    <source>
        <dbReference type="Proteomes" id="UP000664800"/>
    </source>
</evidence>
<dbReference type="GO" id="GO:0046872">
    <property type="term" value="F:metal ion binding"/>
    <property type="evidence" value="ECO:0007669"/>
    <property type="project" value="UniProtKB-KW"/>
</dbReference>
<evidence type="ECO:0000256" key="2">
    <source>
        <dbReference type="ARBA" id="ARBA00022670"/>
    </source>
</evidence>
<evidence type="ECO:0000256" key="12">
    <source>
        <dbReference type="PIRSR" id="PIRSR627057-2"/>
    </source>
</evidence>
<organism evidence="17 18">
    <name type="scientific">Thiomonas arsenitoxydans (strain DSM 22701 / CIP 110005 / 3As)</name>
    <dbReference type="NCBI Taxonomy" id="426114"/>
    <lineage>
        <taxon>Bacteria</taxon>
        <taxon>Pseudomonadati</taxon>
        <taxon>Pseudomonadota</taxon>
        <taxon>Betaproteobacteria</taxon>
        <taxon>Burkholderiales</taxon>
        <taxon>Thiomonas</taxon>
    </lineage>
</organism>
<keyword evidence="4 12" id="KW-0479">Metal-binding</keyword>
<dbReference type="FunFam" id="3.30.2010.10:FF:000002">
    <property type="entry name" value="CAAX prenyl protease"/>
    <property type="match status" value="1"/>
</dbReference>
<evidence type="ECO:0000256" key="4">
    <source>
        <dbReference type="ARBA" id="ARBA00022723"/>
    </source>
</evidence>
<feature type="transmembrane region" description="Helical" evidence="14">
    <location>
        <begin position="335"/>
        <end position="353"/>
    </location>
</feature>
<feature type="binding site" evidence="12">
    <location>
        <position position="365"/>
    </location>
    <ligand>
        <name>Zn(2+)</name>
        <dbReference type="ChEBI" id="CHEBI:29105"/>
        <note>catalytic</note>
    </ligand>
</feature>
<evidence type="ECO:0000256" key="6">
    <source>
        <dbReference type="ARBA" id="ARBA00022824"/>
    </source>
</evidence>
<evidence type="ECO:0000256" key="10">
    <source>
        <dbReference type="ARBA" id="ARBA00023136"/>
    </source>
</evidence>
<keyword evidence="6" id="KW-0256">Endoplasmic reticulum</keyword>
<feature type="domain" description="CAAX prenyl protease 1 N-terminal" evidence="16">
    <location>
        <begin position="32"/>
        <end position="210"/>
    </location>
</feature>
<feature type="transmembrane region" description="Helical" evidence="14">
    <location>
        <begin position="180"/>
        <end position="203"/>
    </location>
</feature>
<dbReference type="EMBL" id="JAFKMR010000010">
    <property type="protein sequence ID" value="MBN8743138.1"/>
    <property type="molecule type" value="Genomic_DNA"/>
</dbReference>
<evidence type="ECO:0000256" key="5">
    <source>
        <dbReference type="ARBA" id="ARBA00022801"/>
    </source>
</evidence>
<dbReference type="AlphaFoldDB" id="A0A8I1SV04"/>
<sequence length="437" mass="47758">MSPQHLALAWSALFAAALIGGTALKLWLAQRQQRHVLAHRDAVPAPFRASISLEAHQKAADYTVAKLRFGLWTTLFSAMIVLVWTLEGGLQLLNGWVSATFGTALGGQLALLVAFAVIGSLLDLPWEVARTFGLESRFGFNRLTPRMFVVDLLKNALVGAVLMLPLALLVLWIMQVAGGWWWLWAWAGLTAFSLLMMVAYPLVIAPLFNKFQPLPDGEVKTRAQALMQRCDFALSGLFVMDGSRRSAHANAYFTGMGAARRVVLFDTLLGQLSPAQIEGVLAHEVGHYKRHHILKRMGVMFGVSLAGFALLGWLSNQVWFYVGLGVMPNLFAPNHALALILFSLALPVFGVFFSPLGAATSRKHEFEADAYAAQHSDARALGEALVTLYRDNASTLTPDPIYVRFYYSHPPALQRLERLGALPSSIAPSSAHTPATA</sequence>
<gene>
    <name evidence="17" type="ORF">J0I24_02415</name>
</gene>
<feature type="transmembrane region" description="Helical" evidence="14">
    <location>
        <begin position="297"/>
        <end position="315"/>
    </location>
</feature>
<proteinExistence type="inferred from homology"/>
<dbReference type="Pfam" id="PF01435">
    <property type="entry name" value="Peptidase_M48"/>
    <property type="match status" value="1"/>
</dbReference>
<keyword evidence="2 13" id="KW-0645">Protease</keyword>
<dbReference type="CDD" id="cd07343">
    <property type="entry name" value="M48A_Zmpste24p_like"/>
    <property type="match status" value="1"/>
</dbReference>
<keyword evidence="7 12" id="KW-0862">Zinc</keyword>
<feature type="domain" description="Peptidase M48" evidence="15">
    <location>
        <begin position="214"/>
        <end position="419"/>
    </location>
</feature>
<dbReference type="Proteomes" id="UP000664800">
    <property type="component" value="Unassembled WGS sequence"/>
</dbReference>
<dbReference type="InterPro" id="IPR027057">
    <property type="entry name" value="CAXX_Prtase_1"/>
</dbReference>
<comment type="cofactor">
    <cofactor evidence="12 13">
        <name>Zn(2+)</name>
        <dbReference type="ChEBI" id="CHEBI:29105"/>
    </cofactor>
    <text evidence="12 13">Binds 1 zinc ion per subunit.</text>
</comment>
<evidence type="ECO:0000256" key="3">
    <source>
        <dbReference type="ARBA" id="ARBA00022692"/>
    </source>
</evidence>
<evidence type="ECO:0000256" key="14">
    <source>
        <dbReference type="SAM" id="Phobius"/>
    </source>
</evidence>